<dbReference type="InterPro" id="IPR013783">
    <property type="entry name" value="Ig-like_fold"/>
</dbReference>
<feature type="compositionally biased region" description="Basic and acidic residues" evidence="1">
    <location>
        <begin position="1"/>
        <end position="20"/>
    </location>
</feature>
<keyword evidence="3" id="KW-1185">Reference proteome</keyword>
<feature type="non-terminal residue" evidence="2">
    <location>
        <position position="1"/>
    </location>
</feature>
<dbReference type="AlphaFoldDB" id="A0A8B6GG10"/>
<dbReference type="EMBL" id="UYJE01008364">
    <property type="protein sequence ID" value="VDI63240.1"/>
    <property type="molecule type" value="Genomic_DNA"/>
</dbReference>
<proteinExistence type="predicted"/>
<evidence type="ECO:0000313" key="3">
    <source>
        <dbReference type="Proteomes" id="UP000596742"/>
    </source>
</evidence>
<organism evidence="2 3">
    <name type="scientific">Mytilus galloprovincialis</name>
    <name type="common">Mediterranean mussel</name>
    <dbReference type="NCBI Taxonomy" id="29158"/>
    <lineage>
        <taxon>Eukaryota</taxon>
        <taxon>Metazoa</taxon>
        <taxon>Spiralia</taxon>
        <taxon>Lophotrochozoa</taxon>
        <taxon>Mollusca</taxon>
        <taxon>Bivalvia</taxon>
        <taxon>Autobranchia</taxon>
        <taxon>Pteriomorphia</taxon>
        <taxon>Mytilida</taxon>
        <taxon>Mytiloidea</taxon>
        <taxon>Mytilidae</taxon>
        <taxon>Mytilinae</taxon>
        <taxon>Mytilus</taxon>
    </lineage>
</organism>
<gene>
    <name evidence="2" type="ORF">MGAL_10B063843</name>
</gene>
<reference evidence="2" key="1">
    <citation type="submission" date="2018-11" db="EMBL/GenBank/DDBJ databases">
        <authorList>
            <person name="Alioto T."/>
            <person name="Alioto T."/>
        </authorList>
    </citation>
    <scope>NUCLEOTIDE SEQUENCE</scope>
</reference>
<comment type="caution">
    <text evidence="2">The sequence shown here is derived from an EMBL/GenBank/DDBJ whole genome shotgun (WGS) entry which is preliminary data.</text>
</comment>
<sequence length="244" mass="27957">MDNYMKDNPSDSHTDVDSNDKTGQSPVPQHWINSDETQENFTNDDKRRSANFQEIIISLKISRRMGSEVEPNNIEIAIQNKDILEDQKNKPEHLKWIKSPQEILKKGAHRIPSKMNGVGLMLIYIIVCAIQVQTIQCIDDVSWKVNTSPIVFGETLELKCKISNPKNKCDIHLRTWYGSKDDVLLCQNGKCKNETKYTERKNDDCSFSLVIADLSISDIDVYYTCSYGVSESKKVLLKTDFDFI</sequence>
<evidence type="ECO:0000313" key="2">
    <source>
        <dbReference type="EMBL" id="VDI63240.1"/>
    </source>
</evidence>
<dbReference type="OrthoDB" id="10440991at2759"/>
<feature type="region of interest" description="Disordered" evidence="1">
    <location>
        <begin position="1"/>
        <end position="46"/>
    </location>
</feature>
<evidence type="ECO:0000256" key="1">
    <source>
        <dbReference type="SAM" id="MobiDB-lite"/>
    </source>
</evidence>
<protein>
    <submittedName>
        <fullName evidence="2">Uncharacterized protein</fullName>
    </submittedName>
</protein>
<dbReference type="Proteomes" id="UP000596742">
    <property type="component" value="Unassembled WGS sequence"/>
</dbReference>
<dbReference type="Gene3D" id="2.60.40.10">
    <property type="entry name" value="Immunoglobulins"/>
    <property type="match status" value="1"/>
</dbReference>
<accession>A0A8B6GG10</accession>
<name>A0A8B6GG10_MYTGA</name>
<feature type="compositionally biased region" description="Polar residues" evidence="1">
    <location>
        <begin position="21"/>
        <end position="41"/>
    </location>
</feature>